<feature type="region of interest" description="Disordered" evidence="1">
    <location>
        <begin position="72"/>
        <end position="102"/>
    </location>
</feature>
<protein>
    <submittedName>
        <fullName evidence="2">Uncharacterized protein</fullName>
    </submittedName>
</protein>
<accession>A0AAD1XBM5</accession>
<evidence type="ECO:0000313" key="3">
    <source>
        <dbReference type="Proteomes" id="UP001295684"/>
    </source>
</evidence>
<dbReference type="AlphaFoldDB" id="A0AAD1XBM5"/>
<evidence type="ECO:0000256" key="1">
    <source>
        <dbReference type="SAM" id="MobiDB-lite"/>
    </source>
</evidence>
<feature type="compositionally biased region" description="Polar residues" evidence="1">
    <location>
        <begin position="72"/>
        <end position="89"/>
    </location>
</feature>
<reference evidence="2" key="1">
    <citation type="submission" date="2023-07" db="EMBL/GenBank/DDBJ databases">
        <authorList>
            <consortium name="AG Swart"/>
            <person name="Singh M."/>
            <person name="Singh A."/>
            <person name="Seah K."/>
            <person name="Emmerich C."/>
        </authorList>
    </citation>
    <scope>NUCLEOTIDE SEQUENCE</scope>
    <source>
        <strain evidence="2">DP1</strain>
    </source>
</reference>
<name>A0AAD1XBM5_EUPCR</name>
<keyword evidence="3" id="KW-1185">Reference proteome</keyword>
<evidence type="ECO:0000313" key="2">
    <source>
        <dbReference type="EMBL" id="CAI2370344.1"/>
    </source>
</evidence>
<dbReference type="Proteomes" id="UP001295684">
    <property type="component" value="Unassembled WGS sequence"/>
</dbReference>
<dbReference type="EMBL" id="CAMPGE010011516">
    <property type="protein sequence ID" value="CAI2370344.1"/>
    <property type="molecule type" value="Genomic_DNA"/>
</dbReference>
<proteinExistence type="predicted"/>
<organism evidence="2 3">
    <name type="scientific">Euplotes crassus</name>
    <dbReference type="NCBI Taxonomy" id="5936"/>
    <lineage>
        <taxon>Eukaryota</taxon>
        <taxon>Sar</taxon>
        <taxon>Alveolata</taxon>
        <taxon>Ciliophora</taxon>
        <taxon>Intramacronucleata</taxon>
        <taxon>Spirotrichea</taxon>
        <taxon>Hypotrichia</taxon>
        <taxon>Euplotida</taxon>
        <taxon>Euplotidae</taxon>
        <taxon>Moneuplotes</taxon>
    </lineage>
</organism>
<sequence length="341" mass="40715">MILEQLRRELNGEAKNYPTLKFKKKQQKEFEKIDTKKLLRISMQKTFSTGRDKPMEKSHDFIFDFKGNGSIKSSPQKTSTGIWKNSLSKSTRKRSDSNITKGLRQARVTDIYSDKIREYMNPLPIKETHNQMPRRSKSVAGDNKSFTSDKYGYEINPEEYERKKEANKLILKQVREKSQSFIRKAMEETQDDLKRQKRDFSEYDRKHQAKLEKYKKLLLDQRTYNTSEMQRKMKSSTKIFSQDLQLKRAKVAMARYIEEKRKNQLNSLERKKVFSKVAQQNISLAQIRLRDTQFLKLQELQEDRDHFAASVDPFTINRRRYNDALKLMNKRADRYHLNIEE</sequence>
<comment type="caution">
    <text evidence="2">The sequence shown here is derived from an EMBL/GenBank/DDBJ whole genome shotgun (WGS) entry which is preliminary data.</text>
</comment>
<gene>
    <name evidence="2" type="ORF">ECRASSUSDP1_LOCUS11655</name>
</gene>